<accession>A0ABS1DD76</accession>
<dbReference type="InterPro" id="IPR004358">
    <property type="entry name" value="Sig_transdc_His_kin-like_C"/>
</dbReference>
<dbReference type="InterPro" id="IPR036890">
    <property type="entry name" value="HATPase_C_sf"/>
</dbReference>
<dbReference type="Proteomes" id="UP001296873">
    <property type="component" value="Unassembled WGS sequence"/>
</dbReference>
<dbReference type="PANTHER" id="PTHR43065">
    <property type="entry name" value="SENSOR HISTIDINE KINASE"/>
    <property type="match status" value="1"/>
</dbReference>
<dbReference type="PANTHER" id="PTHR43065:SF42">
    <property type="entry name" value="TWO-COMPONENT SENSOR PPRA"/>
    <property type="match status" value="1"/>
</dbReference>
<dbReference type="SUPFAM" id="SSF47384">
    <property type="entry name" value="Homodimeric domain of signal transducing histidine kinase"/>
    <property type="match status" value="1"/>
</dbReference>
<dbReference type="InterPro" id="IPR003661">
    <property type="entry name" value="HisK_dim/P_dom"/>
</dbReference>
<comment type="catalytic activity">
    <reaction evidence="1">
        <text>ATP + protein L-histidine = ADP + protein N-phospho-L-histidine.</text>
        <dbReference type="EC" id="2.7.13.3"/>
    </reaction>
</comment>
<protein>
    <recommendedName>
        <fullName evidence="2">histidine kinase</fullName>
        <ecNumber evidence="2">2.7.13.3</ecNumber>
    </recommendedName>
</protein>
<dbReference type="PROSITE" id="PS50109">
    <property type="entry name" value="HIS_KIN"/>
    <property type="match status" value="1"/>
</dbReference>
<sequence length="358" mass="37965">MTDREVEMLVEALGGLSFETDRNGRLLTLGPEAAIHALDPASLVGQPVCAGPSDCPGRQKLLDGLSAGDGTGAVRVSVGFLGLDSPCAVTLRPCAANDATGMRFRGYAVPAHAADRRGQTHAPAHLEAISRLAGGVAHQMNNALQPILLLSEHHLDEVYQDAELRESLLEIRACAVRASAVVNGLLEFSRQEPARREPRPLAGAVAEALDRIVPGIDGLDHPARVLPEVGDAAVDSELLARVVEELLRNAVQEAPAGSSVTVRLTQRMIQHEDVPHLAPTSGPHAEISIEDRGPGMPRDVAVRSIDPFFTTHPDHAGLGLSVAHALARRMGGWLSLRSRDWGGTHAVLMLPLNRAPSS</sequence>
<feature type="domain" description="Histidine kinase" evidence="4">
    <location>
        <begin position="135"/>
        <end position="354"/>
    </location>
</feature>
<proteinExistence type="predicted"/>
<dbReference type="Pfam" id="PF00512">
    <property type="entry name" value="HisKA"/>
    <property type="match status" value="1"/>
</dbReference>
<name>A0ABS1DD76_9PROT</name>
<comment type="caution">
    <text evidence="5">The sequence shown here is derived from an EMBL/GenBank/DDBJ whole genome shotgun (WGS) entry which is preliminary data.</text>
</comment>
<evidence type="ECO:0000256" key="1">
    <source>
        <dbReference type="ARBA" id="ARBA00000085"/>
    </source>
</evidence>
<dbReference type="SMART" id="SM00388">
    <property type="entry name" value="HisKA"/>
    <property type="match status" value="1"/>
</dbReference>
<dbReference type="InterPro" id="IPR005467">
    <property type="entry name" value="His_kinase_dom"/>
</dbReference>
<gene>
    <name evidence="5" type="ORF">CKO28_04840</name>
</gene>
<keyword evidence="3" id="KW-0597">Phosphoprotein</keyword>
<reference evidence="5 6" key="1">
    <citation type="journal article" date="2020" name="Microorganisms">
        <title>Osmotic Adaptation and Compatible Solute Biosynthesis of Phototrophic Bacteria as Revealed from Genome Analyses.</title>
        <authorList>
            <person name="Imhoff J.F."/>
            <person name="Rahn T."/>
            <person name="Kunzel S."/>
            <person name="Keller A."/>
            <person name="Neulinger S.C."/>
        </authorList>
    </citation>
    <scope>NUCLEOTIDE SEQUENCE [LARGE SCALE GENOMIC DNA]</scope>
    <source>
        <strain evidence="5 6">DSM 9895</strain>
    </source>
</reference>
<keyword evidence="6" id="KW-1185">Reference proteome</keyword>
<dbReference type="EMBL" id="NRRL01000006">
    <property type="protein sequence ID" value="MBK1667355.1"/>
    <property type="molecule type" value="Genomic_DNA"/>
</dbReference>
<dbReference type="Gene3D" id="3.30.565.10">
    <property type="entry name" value="Histidine kinase-like ATPase, C-terminal domain"/>
    <property type="match status" value="1"/>
</dbReference>
<evidence type="ECO:0000256" key="3">
    <source>
        <dbReference type="ARBA" id="ARBA00022553"/>
    </source>
</evidence>
<dbReference type="Pfam" id="PF02518">
    <property type="entry name" value="HATPase_c"/>
    <property type="match status" value="1"/>
</dbReference>
<dbReference type="InterPro" id="IPR036097">
    <property type="entry name" value="HisK_dim/P_sf"/>
</dbReference>
<dbReference type="SUPFAM" id="SSF55874">
    <property type="entry name" value="ATPase domain of HSP90 chaperone/DNA topoisomerase II/histidine kinase"/>
    <property type="match status" value="1"/>
</dbReference>
<dbReference type="PRINTS" id="PR00344">
    <property type="entry name" value="BCTRLSENSOR"/>
</dbReference>
<evidence type="ECO:0000259" key="4">
    <source>
        <dbReference type="PROSITE" id="PS50109"/>
    </source>
</evidence>
<evidence type="ECO:0000313" key="6">
    <source>
        <dbReference type="Proteomes" id="UP001296873"/>
    </source>
</evidence>
<dbReference type="RefSeq" id="WP_200339426.1">
    <property type="nucleotide sequence ID" value="NZ_NRRL01000006.1"/>
</dbReference>
<dbReference type="InterPro" id="IPR003594">
    <property type="entry name" value="HATPase_dom"/>
</dbReference>
<dbReference type="CDD" id="cd00082">
    <property type="entry name" value="HisKA"/>
    <property type="match status" value="1"/>
</dbReference>
<organism evidence="5 6">
    <name type="scientific">Rhodovibrio sodomensis</name>
    <dbReference type="NCBI Taxonomy" id="1088"/>
    <lineage>
        <taxon>Bacteria</taxon>
        <taxon>Pseudomonadati</taxon>
        <taxon>Pseudomonadota</taxon>
        <taxon>Alphaproteobacteria</taxon>
        <taxon>Rhodospirillales</taxon>
        <taxon>Rhodovibrionaceae</taxon>
        <taxon>Rhodovibrio</taxon>
    </lineage>
</organism>
<dbReference type="SMART" id="SM00387">
    <property type="entry name" value="HATPase_c"/>
    <property type="match status" value="1"/>
</dbReference>
<evidence type="ECO:0000313" key="5">
    <source>
        <dbReference type="EMBL" id="MBK1667355.1"/>
    </source>
</evidence>
<evidence type="ECO:0000256" key="2">
    <source>
        <dbReference type="ARBA" id="ARBA00012438"/>
    </source>
</evidence>
<dbReference type="EC" id="2.7.13.3" evidence="2"/>
<dbReference type="Gene3D" id="1.10.287.130">
    <property type="match status" value="1"/>
</dbReference>